<feature type="compositionally biased region" description="Acidic residues" evidence="1">
    <location>
        <begin position="33"/>
        <end position="50"/>
    </location>
</feature>
<gene>
    <name evidence="3" type="ORF">C1H76_2639</name>
</gene>
<feature type="region of interest" description="Disordered" evidence="1">
    <location>
        <begin position="1"/>
        <end position="63"/>
    </location>
</feature>
<evidence type="ECO:0000313" key="3">
    <source>
        <dbReference type="EMBL" id="TKX25147.1"/>
    </source>
</evidence>
<comment type="caution">
    <text evidence="3">The sequence shown here is derived from an EMBL/GenBank/DDBJ whole genome shotgun (WGS) entry which is preliminary data.</text>
</comment>
<sequence length="413" mass="46882">MGSSKLAAPPKQQYRDDPRPDSSSAVSLHSIEAIDDDDDAPPPYTDEAEEPGDHIPPSSSFNQNEVARSRTIKFFESNAHPPIPSSRADTSNRTIWTYHEPFSSSYLDLEEVLLDQARFPPLYQVQISGSHKETTRSGNSERKEHVNDFDFSINLTHLLHHRIGDAAPVVDSRIQLVKPGKRAFRGGVFPSTTPHFDFDEEREVGLRGEVLQEWCKLFCNDKSPWKSFTFKRKIAGHNQQRVRELVVTAIKATGYMGHIQVNFNTQQDEIVFFSPGRVNTLRTIVWVRWLFYLTFLWLISWPVLFFMTKKYDVVHAVSAYRHVTGRPAVQDEGEWFAMWESAIQRAAFGRKQGCLDDQYRRDTEQADARGRAEARAGPITTGNAAMDGFANVVGMGLNFLNDRSRARGWGGDC</sequence>
<keyword evidence="2" id="KW-1133">Transmembrane helix</keyword>
<evidence type="ECO:0000313" key="4">
    <source>
        <dbReference type="Proteomes" id="UP000308133"/>
    </source>
</evidence>
<reference evidence="3 4" key="1">
    <citation type="submission" date="2018-02" db="EMBL/GenBank/DDBJ databases">
        <title>Draft genome sequences of Elsinoe sp., causing black scab on jojoba.</title>
        <authorList>
            <person name="Stodart B."/>
            <person name="Jeffress S."/>
            <person name="Ash G."/>
            <person name="Arun Chinnappa K."/>
        </authorList>
    </citation>
    <scope>NUCLEOTIDE SEQUENCE [LARGE SCALE GENOMIC DNA]</scope>
    <source>
        <strain evidence="3 4">Hillstone_2</strain>
    </source>
</reference>
<keyword evidence="2" id="KW-0812">Transmembrane</keyword>
<accession>A0A4U7BBA8</accession>
<proteinExistence type="predicted"/>
<evidence type="ECO:0000256" key="2">
    <source>
        <dbReference type="SAM" id="Phobius"/>
    </source>
</evidence>
<evidence type="ECO:0000256" key="1">
    <source>
        <dbReference type="SAM" id="MobiDB-lite"/>
    </source>
</evidence>
<dbReference type="AlphaFoldDB" id="A0A4U7BBA8"/>
<protein>
    <submittedName>
        <fullName evidence="3">Uncharacterized protein</fullName>
    </submittedName>
</protein>
<dbReference type="PANTHER" id="PTHR37848">
    <property type="entry name" value="EXPRESSED PROTEIN"/>
    <property type="match status" value="1"/>
</dbReference>
<dbReference type="Proteomes" id="UP000308133">
    <property type="component" value="Unassembled WGS sequence"/>
</dbReference>
<dbReference type="PANTHER" id="PTHR37848:SF1">
    <property type="entry name" value="SUN DOMAIN-CONTAINING PROTEIN"/>
    <property type="match status" value="1"/>
</dbReference>
<keyword evidence="2" id="KW-0472">Membrane</keyword>
<dbReference type="EMBL" id="PTQR01000031">
    <property type="protein sequence ID" value="TKX25147.1"/>
    <property type="molecule type" value="Genomic_DNA"/>
</dbReference>
<organism evidence="3 4">
    <name type="scientific">Elsinoe australis</name>
    <dbReference type="NCBI Taxonomy" id="40998"/>
    <lineage>
        <taxon>Eukaryota</taxon>
        <taxon>Fungi</taxon>
        <taxon>Dikarya</taxon>
        <taxon>Ascomycota</taxon>
        <taxon>Pezizomycotina</taxon>
        <taxon>Dothideomycetes</taxon>
        <taxon>Dothideomycetidae</taxon>
        <taxon>Myriangiales</taxon>
        <taxon>Elsinoaceae</taxon>
        <taxon>Elsinoe</taxon>
    </lineage>
</organism>
<name>A0A4U7BBA8_9PEZI</name>
<feature type="transmembrane region" description="Helical" evidence="2">
    <location>
        <begin position="289"/>
        <end position="307"/>
    </location>
</feature>